<dbReference type="Proteomes" id="UP000663829">
    <property type="component" value="Unassembled WGS sequence"/>
</dbReference>
<accession>A0A816APJ4</accession>
<dbReference type="OrthoDB" id="10062768at2759"/>
<sequence length="259" mass="30042">MPKVKKQTSHTQSLAHRRSRDSISTRESENSSTEEEEIIIKPDEFNRINFTNESTINDITDLFSFCKQINSQFISVLLYMSLRHLGHSWREVEAFLSKIGGMTARTSHKWSNIVVNNDFDEFTKDERRGKRGDSFWDLHPDLELEAKQFVYEECSKKEASFTAETLARFIDKRFYEVNDIKKVDPGKKSRTHTAAEFSVNDFGMKLGTRCPVDKIDFIDEKNQKRTIECYADDGNSKGLLALTYELNVFVPQKIEISKN</sequence>
<evidence type="ECO:0000256" key="1">
    <source>
        <dbReference type="SAM" id="MobiDB-lite"/>
    </source>
</evidence>
<feature type="compositionally biased region" description="Basic and acidic residues" evidence="1">
    <location>
        <begin position="20"/>
        <end position="29"/>
    </location>
</feature>
<dbReference type="EMBL" id="CAJOBC010101311">
    <property type="protein sequence ID" value="CAF4473009.1"/>
    <property type="molecule type" value="Genomic_DNA"/>
</dbReference>
<keyword evidence="4" id="KW-1185">Reference proteome</keyword>
<comment type="caution">
    <text evidence="2">The sequence shown here is derived from an EMBL/GenBank/DDBJ whole genome shotgun (WGS) entry which is preliminary data.</text>
</comment>
<evidence type="ECO:0000313" key="3">
    <source>
        <dbReference type="EMBL" id="CAF4473009.1"/>
    </source>
</evidence>
<name>A0A816APJ4_9BILA</name>
<reference evidence="2" key="1">
    <citation type="submission" date="2021-02" db="EMBL/GenBank/DDBJ databases">
        <authorList>
            <person name="Nowell W R."/>
        </authorList>
    </citation>
    <scope>NUCLEOTIDE SEQUENCE</scope>
</reference>
<proteinExistence type="predicted"/>
<organism evidence="2 4">
    <name type="scientific">Didymodactylos carnosus</name>
    <dbReference type="NCBI Taxonomy" id="1234261"/>
    <lineage>
        <taxon>Eukaryota</taxon>
        <taxon>Metazoa</taxon>
        <taxon>Spiralia</taxon>
        <taxon>Gnathifera</taxon>
        <taxon>Rotifera</taxon>
        <taxon>Eurotatoria</taxon>
        <taxon>Bdelloidea</taxon>
        <taxon>Philodinida</taxon>
        <taxon>Philodinidae</taxon>
        <taxon>Didymodactylos</taxon>
    </lineage>
</organism>
<evidence type="ECO:0000313" key="2">
    <source>
        <dbReference type="EMBL" id="CAF1597589.1"/>
    </source>
</evidence>
<feature type="region of interest" description="Disordered" evidence="1">
    <location>
        <begin position="1"/>
        <end position="36"/>
    </location>
</feature>
<gene>
    <name evidence="2" type="ORF">GPM918_LOCUS42202</name>
    <name evidence="3" type="ORF">SRO942_LOCUS43397</name>
</gene>
<protein>
    <submittedName>
        <fullName evidence="2">Uncharacterized protein</fullName>
    </submittedName>
</protein>
<dbReference type="EMBL" id="CAJNOQ010034993">
    <property type="protein sequence ID" value="CAF1597589.1"/>
    <property type="molecule type" value="Genomic_DNA"/>
</dbReference>
<dbReference type="Proteomes" id="UP000681722">
    <property type="component" value="Unassembled WGS sequence"/>
</dbReference>
<dbReference type="AlphaFoldDB" id="A0A816APJ4"/>
<evidence type="ECO:0000313" key="4">
    <source>
        <dbReference type="Proteomes" id="UP000663829"/>
    </source>
</evidence>